<evidence type="ECO:0000256" key="2">
    <source>
        <dbReference type="ARBA" id="ARBA00022803"/>
    </source>
</evidence>
<evidence type="ECO:0000313" key="4">
    <source>
        <dbReference type="EMBL" id="ETO17312.1"/>
    </source>
</evidence>
<dbReference type="SMART" id="SM00671">
    <property type="entry name" value="SEL1"/>
    <property type="match status" value="4"/>
</dbReference>
<name>X6MV27_RETFI</name>
<feature type="repeat" description="TPR" evidence="3">
    <location>
        <begin position="1115"/>
        <end position="1148"/>
    </location>
</feature>
<dbReference type="PANTHER" id="PTHR45641:SF1">
    <property type="entry name" value="AAA+ ATPASE DOMAIN-CONTAINING PROTEIN"/>
    <property type="match status" value="1"/>
</dbReference>
<dbReference type="OrthoDB" id="674604at2759"/>
<dbReference type="Proteomes" id="UP000023152">
    <property type="component" value="Unassembled WGS sequence"/>
</dbReference>
<evidence type="ECO:0000313" key="5">
    <source>
        <dbReference type="Proteomes" id="UP000023152"/>
    </source>
</evidence>
<proteinExistence type="predicted"/>
<dbReference type="Pfam" id="PF13424">
    <property type="entry name" value="TPR_12"/>
    <property type="match status" value="6"/>
</dbReference>
<comment type="caution">
    <text evidence="4">The sequence shown here is derived from an EMBL/GenBank/DDBJ whole genome shotgun (WGS) entry which is preliminary data.</text>
</comment>
<feature type="repeat" description="TPR" evidence="3">
    <location>
        <begin position="989"/>
        <end position="1022"/>
    </location>
</feature>
<feature type="repeat" description="TPR" evidence="3">
    <location>
        <begin position="1241"/>
        <end position="1274"/>
    </location>
</feature>
<dbReference type="SUPFAM" id="SSF81901">
    <property type="entry name" value="HCP-like"/>
    <property type="match status" value="2"/>
</dbReference>
<dbReference type="PROSITE" id="PS50293">
    <property type="entry name" value="TPR_REGION"/>
    <property type="match status" value="4"/>
</dbReference>
<feature type="repeat" description="TPR" evidence="3">
    <location>
        <begin position="947"/>
        <end position="980"/>
    </location>
</feature>
<feature type="repeat" description="TPR" evidence="3">
    <location>
        <begin position="780"/>
        <end position="813"/>
    </location>
</feature>
<keyword evidence="1" id="KW-0677">Repeat</keyword>
<feature type="repeat" description="TPR" evidence="3">
    <location>
        <begin position="905"/>
        <end position="938"/>
    </location>
</feature>
<keyword evidence="5" id="KW-1185">Reference proteome</keyword>
<dbReference type="SMART" id="SM00028">
    <property type="entry name" value="TPR"/>
    <property type="match status" value="12"/>
</dbReference>
<dbReference type="InterPro" id="IPR019734">
    <property type="entry name" value="TPR_rpt"/>
</dbReference>
<dbReference type="InterPro" id="IPR011990">
    <property type="entry name" value="TPR-like_helical_dom_sf"/>
</dbReference>
<gene>
    <name evidence="4" type="ORF">RFI_20013</name>
</gene>
<dbReference type="SUPFAM" id="SSF52129">
    <property type="entry name" value="Caspase-like"/>
    <property type="match status" value="1"/>
</dbReference>
<feature type="repeat" description="TPR" evidence="3">
    <location>
        <begin position="1157"/>
        <end position="1190"/>
    </location>
</feature>
<dbReference type="PROSITE" id="PS50005">
    <property type="entry name" value="TPR"/>
    <property type="match status" value="8"/>
</dbReference>
<feature type="repeat" description="TPR" evidence="3">
    <location>
        <begin position="1073"/>
        <end position="1106"/>
    </location>
</feature>
<dbReference type="InterPro" id="IPR006597">
    <property type="entry name" value="Sel1-like"/>
</dbReference>
<dbReference type="EMBL" id="ASPP01016907">
    <property type="protein sequence ID" value="ETO17312.1"/>
    <property type="molecule type" value="Genomic_DNA"/>
</dbReference>
<evidence type="ECO:0000256" key="3">
    <source>
        <dbReference type="PROSITE-ProRule" id="PRU00339"/>
    </source>
</evidence>
<dbReference type="SUPFAM" id="SSF117281">
    <property type="entry name" value="Kelch motif"/>
    <property type="match status" value="1"/>
</dbReference>
<dbReference type="InterPro" id="IPR015915">
    <property type="entry name" value="Kelch-typ_b-propeller"/>
</dbReference>
<reference evidence="4 5" key="1">
    <citation type="journal article" date="2013" name="Curr. Biol.">
        <title>The Genome of the Foraminiferan Reticulomyxa filosa.</title>
        <authorList>
            <person name="Glockner G."/>
            <person name="Hulsmann N."/>
            <person name="Schleicher M."/>
            <person name="Noegel A.A."/>
            <person name="Eichinger L."/>
            <person name="Gallinger C."/>
            <person name="Pawlowski J."/>
            <person name="Sierra R."/>
            <person name="Euteneuer U."/>
            <person name="Pillet L."/>
            <person name="Moustafa A."/>
            <person name="Platzer M."/>
            <person name="Groth M."/>
            <person name="Szafranski K."/>
            <person name="Schliwa M."/>
        </authorList>
    </citation>
    <scope>NUCLEOTIDE SEQUENCE [LARGE SCALE GENOMIC DNA]</scope>
</reference>
<accession>X6MV27</accession>
<organism evidence="4 5">
    <name type="scientific">Reticulomyxa filosa</name>
    <dbReference type="NCBI Taxonomy" id="46433"/>
    <lineage>
        <taxon>Eukaryota</taxon>
        <taxon>Sar</taxon>
        <taxon>Rhizaria</taxon>
        <taxon>Retaria</taxon>
        <taxon>Foraminifera</taxon>
        <taxon>Monothalamids</taxon>
        <taxon>Reticulomyxidae</taxon>
        <taxon>Reticulomyxa</taxon>
    </lineage>
</organism>
<evidence type="ECO:0000256" key="1">
    <source>
        <dbReference type="ARBA" id="ARBA00022737"/>
    </source>
</evidence>
<dbReference type="InterPro" id="IPR029030">
    <property type="entry name" value="Caspase-like_dom_sf"/>
</dbReference>
<protein>
    <submittedName>
        <fullName evidence="4">Uncharacterized protein</fullName>
    </submittedName>
</protein>
<dbReference type="PANTHER" id="PTHR45641">
    <property type="entry name" value="TETRATRICOPEPTIDE REPEAT PROTEIN (AFU_ORTHOLOGUE AFUA_6G03870)"/>
    <property type="match status" value="1"/>
</dbReference>
<dbReference type="Gene3D" id="1.25.40.10">
    <property type="entry name" value="Tetratricopeptide repeat domain"/>
    <property type="match status" value="4"/>
</dbReference>
<dbReference type="Pfam" id="PF13374">
    <property type="entry name" value="TPR_10"/>
    <property type="match status" value="1"/>
</dbReference>
<keyword evidence="2 3" id="KW-0802">TPR repeat</keyword>
<sequence>MDTLSPFETLSPLPVPLTRSQCVFYKQEILVLGGWKQINCYSYHVLKNQYKFICSYPKNFTLTGHSVIKLTKSDNNSNYITLLSFGGQGENEKKHTLIMKYISVWDDNIKIKKIEDFNKWMPFVNNDNRRVFIGREKDNYHGIRAIITGQHSHLLFITYPPKNIDVFNLNTFRYVNHSILPTDDYIWYHCFELKKGDNLTAKYESVLFCKATGLLIEYDENENKFKFQKLPVFADLLPFYRYAYIQICDSILFFGGWNDYIGFKSIVSKAVCQYSMDENKWIKFDHTLPISLNDCIGVLNDDKTHIHILGGEDGNCDVTSTHVKTKVLEWIDTIEKEVLESDKNNKKRIYESKSPLILLTGSMKYRRRPYLKCVKQDLILLQNLFQTKFGYQVFTTYNPRYPITQLLSLRKLDTFISKRYLNLTDTSNDNKNIYDGLIFVWCGYGKSQDDTLMITSDNKRKCLKEIQDVFVRQTNYFVNKPKIFITITYSDEKKGNEDMATEFRIPLKSMIGDLGYERRKQSNFTEIFCQMIEKNMNKSLNVIVKHVADTIFDGKFKKDISVTYSDIHLIPQLCGNDNTKGTVVLIKPLGFKRYWSNEWIRANVEAAKRMEKMIKANGQGLIIVVKNTSEWENTIFPNLIKLNDYTFSLSKFFNNRVSKILYEEYGIYVIERKSVILDDINIDGNVYVVNCEIKCQQNIKITSQLFVTKNAILDRQLRQSILPIQWDTKMNHDIPVQLQDLEDKGKKLMNDNLLDDSILLFEQHLQLSLNTFGADHPFVAGSYYMIGDVYYGKKNYKQAILYYEKTLQIMFDNVTTNDYVAILCHSLGLSYSRIKQYDKSIEYYEKGLNITLKLFGDNFPDIIDWHSKLANAYSNAKRFGKAIEYYVKIVKIRLHKYGASQSDIADAYDDLGRAYHRKKMYNKAIFYYEKALQMYLDIFGVKNATVVNLYENFARAYTSKRQYDKAIECFEKAIEIMLSIFGGKHEDITDTYIDLGNAYEKKGANDKAIFYYKKALQMRLDIYGNNNLDVAIAYDNLANCYMCDRQYDNAIKQYEISMKIKFDIVEISHSSIADSYCGLGCVYSNKGDYTKSKQYFEKELDIRKNASEGDHNSVANVYINLGITCRNAREFDNAIQYYEEALKIRVTNFGANHSSVAECYTQFGCLYDDKKQFDKAFTSFEKALNIRLEIFGPNDEAVADSYYDLGDTCNKKELYDKAINYHEKALHIRLHIFGINHNDVVNSYHSLGVAYYNKGDHNKSIEYYEKAIQIKKTISKKVNITIGYWCWDLGSTLNTVGERKKASEYYKESWKVFNVILGEWNTTTLRSKEKVKELTE</sequence>